<sequence length="116" mass="13296">MTYSNWDQMPNGILRWLGDDSTKNGNTWQPLRRDPNESSYGYFSRWLQSYGATLNWKVDIFPEAQKDRCILWRPVVNGLDLSACSVGFGASSLDESRAKEDACEALVRAQHCFERV</sequence>
<proteinExistence type="predicted"/>
<dbReference type="EMBL" id="CAJMWZ010002725">
    <property type="protein sequence ID" value="CAE6461082.1"/>
    <property type="molecule type" value="Genomic_DNA"/>
</dbReference>
<accession>A0A8H3BLY8</accession>
<evidence type="ECO:0000313" key="1">
    <source>
        <dbReference type="EMBL" id="CAE6461082.1"/>
    </source>
</evidence>
<protein>
    <submittedName>
        <fullName evidence="1">Uncharacterized protein</fullName>
    </submittedName>
</protein>
<dbReference type="Proteomes" id="UP000663850">
    <property type="component" value="Unassembled WGS sequence"/>
</dbReference>
<evidence type="ECO:0000313" key="2">
    <source>
        <dbReference type="Proteomes" id="UP000663850"/>
    </source>
</evidence>
<organism evidence="1 2">
    <name type="scientific">Rhizoctonia solani</name>
    <dbReference type="NCBI Taxonomy" id="456999"/>
    <lineage>
        <taxon>Eukaryota</taxon>
        <taxon>Fungi</taxon>
        <taxon>Dikarya</taxon>
        <taxon>Basidiomycota</taxon>
        <taxon>Agaricomycotina</taxon>
        <taxon>Agaricomycetes</taxon>
        <taxon>Cantharellales</taxon>
        <taxon>Ceratobasidiaceae</taxon>
        <taxon>Rhizoctonia</taxon>
    </lineage>
</organism>
<gene>
    <name evidence="1" type="ORF">RDB_LOCUS51547</name>
</gene>
<dbReference type="AlphaFoldDB" id="A0A8H3BLY8"/>
<name>A0A8H3BLY8_9AGAM</name>
<comment type="caution">
    <text evidence="1">The sequence shown here is derived from an EMBL/GenBank/DDBJ whole genome shotgun (WGS) entry which is preliminary data.</text>
</comment>
<reference evidence="1" key="1">
    <citation type="submission" date="2021-01" db="EMBL/GenBank/DDBJ databases">
        <authorList>
            <person name="Kaushik A."/>
        </authorList>
    </citation>
    <scope>NUCLEOTIDE SEQUENCE</scope>
    <source>
        <strain evidence="1">Type strain: AG8-Rh-89/</strain>
    </source>
</reference>